<reference evidence="2 3" key="1">
    <citation type="submission" date="2019-07" db="EMBL/GenBank/DDBJ databases">
        <title>Whole genome shotgun sequence of Halobacillus faecis NBRC 103569.</title>
        <authorList>
            <person name="Hosoyama A."/>
            <person name="Uohara A."/>
            <person name="Ohji S."/>
            <person name="Ichikawa N."/>
        </authorList>
    </citation>
    <scope>NUCLEOTIDE SEQUENCE [LARGE SCALE GENOMIC DNA]</scope>
    <source>
        <strain evidence="2 3">NBRC 103569</strain>
    </source>
</reference>
<keyword evidence="2" id="KW-0378">Hydrolase</keyword>
<feature type="domain" description="AB hydrolase-1" evidence="1">
    <location>
        <begin position="54"/>
        <end position="288"/>
    </location>
</feature>
<dbReference type="Proteomes" id="UP000321886">
    <property type="component" value="Unassembled WGS sequence"/>
</dbReference>
<keyword evidence="3" id="KW-1185">Reference proteome</keyword>
<dbReference type="Pfam" id="PF00561">
    <property type="entry name" value="Abhydrolase_1"/>
    <property type="match status" value="1"/>
</dbReference>
<dbReference type="GO" id="GO:0047372">
    <property type="term" value="F:monoacylglycerol lipase activity"/>
    <property type="evidence" value="ECO:0007669"/>
    <property type="project" value="TreeGrafter"/>
</dbReference>
<evidence type="ECO:0000313" key="2">
    <source>
        <dbReference type="EMBL" id="GEN52177.1"/>
    </source>
</evidence>
<dbReference type="InterPro" id="IPR050266">
    <property type="entry name" value="AB_hydrolase_sf"/>
</dbReference>
<accession>A0A511WM69</accession>
<dbReference type="PANTHER" id="PTHR43798">
    <property type="entry name" value="MONOACYLGLYCEROL LIPASE"/>
    <property type="match status" value="1"/>
</dbReference>
<organism evidence="2 3">
    <name type="scientific">Halobacillus faecis</name>
    <dbReference type="NCBI Taxonomy" id="360184"/>
    <lineage>
        <taxon>Bacteria</taxon>
        <taxon>Bacillati</taxon>
        <taxon>Bacillota</taxon>
        <taxon>Bacilli</taxon>
        <taxon>Bacillales</taxon>
        <taxon>Bacillaceae</taxon>
        <taxon>Halobacillus</taxon>
    </lineage>
</organism>
<dbReference type="AlphaFoldDB" id="A0A511WM69"/>
<dbReference type="SUPFAM" id="SSF53474">
    <property type="entry name" value="alpha/beta-Hydrolases"/>
    <property type="match status" value="1"/>
</dbReference>
<dbReference type="RefSeq" id="WP_167506130.1">
    <property type="nucleotide sequence ID" value="NZ_BJYD01000004.1"/>
</dbReference>
<dbReference type="InterPro" id="IPR000073">
    <property type="entry name" value="AB_hydrolase_1"/>
</dbReference>
<comment type="caution">
    <text evidence="2">The sequence shown here is derived from an EMBL/GenBank/DDBJ whole genome shotgun (WGS) entry which is preliminary data.</text>
</comment>
<gene>
    <name evidence="2" type="ORF">HFA01_04390</name>
</gene>
<dbReference type="GO" id="GO:0046464">
    <property type="term" value="P:acylglycerol catabolic process"/>
    <property type="evidence" value="ECO:0007669"/>
    <property type="project" value="TreeGrafter"/>
</dbReference>
<dbReference type="InterPro" id="IPR029058">
    <property type="entry name" value="AB_hydrolase_fold"/>
</dbReference>
<evidence type="ECO:0000313" key="3">
    <source>
        <dbReference type="Proteomes" id="UP000321886"/>
    </source>
</evidence>
<sequence>MKKGIRGLVAGLGFPLTVWNMVMNEKSRVLPPGMMVHTETSDTHVISEGEGPVTIVLEAGFSSISLDWLYVQPELARHARVIAYDRGNYGWSRSKRKSRTILDSAEELHEVLSRMEAKPTYILVGHSYGGLIIRLFASLYPNEVAGLILEDAAHEHYYLPTKENVQRLKKFQRILTFGFLTSWVGLPRLMKQRVGRNELNEESSQALNYIGYRPKSFLAAYEEYQNAEKSARIIYESQPLQPSLPVIVISANHPSEHWRGYQERLAKLTPCTEQVFADTGHSVHLENPDLIVRKVLELIQQTSHRSQLHS</sequence>
<dbReference type="Gene3D" id="3.40.50.1820">
    <property type="entry name" value="alpha/beta hydrolase"/>
    <property type="match status" value="1"/>
</dbReference>
<dbReference type="GO" id="GO:0016020">
    <property type="term" value="C:membrane"/>
    <property type="evidence" value="ECO:0007669"/>
    <property type="project" value="TreeGrafter"/>
</dbReference>
<evidence type="ECO:0000259" key="1">
    <source>
        <dbReference type="Pfam" id="PF00561"/>
    </source>
</evidence>
<protein>
    <submittedName>
        <fullName evidence="2">Alpha/beta hydrolase fold</fullName>
    </submittedName>
</protein>
<proteinExistence type="predicted"/>
<name>A0A511WM69_9BACI</name>
<dbReference type="EMBL" id="BJYD01000004">
    <property type="protein sequence ID" value="GEN52177.1"/>
    <property type="molecule type" value="Genomic_DNA"/>
</dbReference>
<dbReference type="PANTHER" id="PTHR43798:SF33">
    <property type="entry name" value="HYDROLASE, PUTATIVE (AFU_ORTHOLOGUE AFUA_2G14860)-RELATED"/>
    <property type="match status" value="1"/>
</dbReference>